<feature type="compositionally biased region" description="Basic and acidic residues" evidence="1">
    <location>
        <begin position="139"/>
        <end position="163"/>
    </location>
</feature>
<reference evidence="2 3" key="1">
    <citation type="journal article" date="2020" name="ISME J.">
        <title>Uncovering the hidden diversity of litter-decomposition mechanisms in mushroom-forming fungi.</title>
        <authorList>
            <person name="Floudas D."/>
            <person name="Bentzer J."/>
            <person name="Ahren D."/>
            <person name="Johansson T."/>
            <person name="Persson P."/>
            <person name="Tunlid A."/>
        </authorList>
    </citation>
    <scope>NUCLEOTIDE SEQUENCE [LARGE SCALE GENOMIC DNA]</scope>
    <source>
        <strain evidence="2 3">CBS 406.79</strain>
    </source>
</reference>
<feature type="compositionally biased region" description="Basic and acidic residues" evidence="1">
    <location>
        <begin position="79"/>
        <end position="96"/>
    </location>
</feature>
<name>A0A8H5MGN1_9AGAR</name>
<evidence type="ECO:0000313" key="3">
    <source>
        <dbReference type="Proteomes" id="UP000518752"/>
    </source>
</evidence>
<feature type="compositionally biased region" description="Basic and acidic residues" evidence="1">
    <location>
        <begin position="43"/>
        <end position="53"/>
    </location>
</feature>
<protein>
    <submittedName>
        <fullName evidence="2">Uncharacterized protein</fullName>
    </submittedName>
</protein>
<dbReference type="EMBL" id="JAACJN010000003">
    <property type="protein sequence ID" value="KAF5393021.1"/>
    <property type="molecule type" value="Genomic_DNA"/>
</dbReference>
<dbReference type="Proteomes" id="UP000518752">
    <property type="component" value="Unassembled WGS sequence"/>
</dbReference>
<evidence type="ECO:0000313" key="2">
    <source>
        <dbReference type="EMBL" id="KAF5393021.1"/>
    </source>
</evidence>
<comment type="caution">
    <text evidence="2">The sequence shown here is derived from an EMBL/GenBank/DDBJ whole genome shotgun (WGS) entry which is preliminary data.</text>
</comment>
<dbReference type="PANTHER" id="PTHR34693">
    <property type="entry name" value="PROTEIN PAR32"/>
    <property type="match status" value="1"/>
</dbReference>
<dbReference type="PANTHER" id="PTHR34693:SF1">
    <property type="entry name" value="PROTEIN PAR32"/>
    <property type="match status" value="1"/>
</dbReference>
<dbReference type="InterPro" id="IPR053203">
    <property type="entry name" value="Cisplatin_resist-associated"/>
</dbReference>
<feature type="compositionally biased region" description="Polar residues" evidence="1">
    <location>
        <begin position="66"/>
        <end position="78"/>
    </location>
</feature>
<feature type="compositionally biased region" description="Basic and acidic residues" evidence="1">
    <location>
        <begin position="1"/>
        <end position="11"/>
    </location>
</feature>
<dbReference type="InterPro" id="IPR022024">
    <property type="entry name" value="DUF3602"/>
</dbReference>
<evidence type="ECO:0000256" key="1">
    <source>
        <dbReference type="SAM" id="MobiDB-lite"/>
    </source>
</evidence>
<proteinExistence type="predicted"/>
<accession>A0A8H5MGN1</accession>
<gene>
    <name evidence="2" type="ORF">D9757_001330</name>
</gene>
<organism evidence="2 3">
    <name type="scientific">Collybiopsis confluens</name>
    <dbReference type="NCBI Taxonomy" id="2823264"/>
    <lineage>
        <taxon>Eukaryota</taxon>
        <taxon>Fungi</taxon>
        <taxon>Dikarya</taxon>
        <taxon>Basidiomycota</taxon>
        <taxon>Agaricomycotina</taxon>
        <taxon>Agaricomycetes</taxon>
        <taxon>Agaricomycetidae</taxon>
        <taxon>Agaricales</taxon>
        <taxon>Marasmiineae</taxon>
        <taxon>Omphalotaceae</taxon>
        <taxon>Collybiopsis</taxon>
    </lineage>
</organism>
<feature type="region of interest" description="Disordered" evidence="1">
    <location>
        <begin position="1"/>
        <end position="177"/>
    </location>
</feature>
<keyword evidence="3" id="KW-1185">Reference proteome</keyword>
<dbReference type="OrthoDB" id="2537432at2759"/>
<dbReference type="AlphaFoldDB" id="A0A8H5MGN1"/>
<sequence>MADRSHSRGRDLTSSGRGGLGNIHNTPSAERPEDGPDDFSATRGKEFGVDSDRVLSTGRGGAGNIRSPSRDTPASNTTTREEIESERNVHDNEREFVSTGRGGLGNMSRSRSRGPETIAAPSSPGHGHGVSNLLHKVLRPHEGRDHNEHHHHEKEAKEEDVQRDAAPVLNFGRADAK</sequence>
<dbReference type="Pfam" id="PF12223">
    <property type="entry name" value="DUF3602"/>
    <property type="match status" value="1"/>
</dbReference>